<evidence type="ECO:0000313" key="1">
    <source>
        <dbReference type="EMBL" id="RDD83548.1"/>
    </source>
</evidence>
<dbReference type="Proteomes" id="UP000253782">
    <property type="component" value="Unassembled WGS sequence"/>
</dbReference>
<dbReference type="EMBL" id="QQAH01000001">
    <property type="protein sequence ID" value="RDD83548.1"/>
    <property type="molecule type" value="Genomic_DNA"/>
</dbReference>
<comment type="caution">
    <text evidence="1">The sequence shown here is derived from an EMBL/GenBank/DDBJ whole genome shotgun (WGS) entry which is preliminary data.</text>
</comment>
<dbReference type="RefSeq" id="WP_114843941.1">
    <property type="nucleotide sequence ID" value="NZ_JBHSPE010000001.1"/>
</dbReference>
<organism evidence="1 2">
    <name type="scientific">Dyella tabacisoli</name>
    <dbReference type="NCBI Taxonomy" id="2282381"/>
    <lineage>
        <taxon>Bacteria</taxon>
        <taxon>Pseudomonadati</taxon>
        <taxon>Pseudomonadota</taxon>
        <taxon>Gammaproteobacteria</taxon>
        <taxon>Lysobacterales</taxon>
        <taxon>Rhodanobacteraceae</taxon>
        <taxon>Dyella</taxon>
    </lineage>
</organism>
<protein>
    <submittedName>
        <fullName evidence="1">Uncharacterized protein</fullName>
    </submittedName>
</protein>
<accession>A0A369UUY7</accession>
<sequence>MELLLEVKDTFEIAGRGLALAPDLLLHDRTKDSIHDVLVERPDGLSIQAQARLTVEHFRPGGYKLVVYLPELRKEQVPIGTRVLWQPGQ</sequence>
<dbReference type="AlphaFoldDB" id="A0A369UUY7"/>
<reference evidence="1 2" key="1">
    <citation type="submission" date="2018-07" db="EMBL/GenBank/DDBJ databases">
        <title>Dyella tabacisoli L4-6T, whole genome shotgun sequence.</title>
        <authorList>
            <person name="Zhou X.-K."/>
            <person name="Li W.-J."/>
            <person name="Duan Y.-Q."/>
        </authorList>
    </citation>
    <scope>NUCLEOTIDE SEQUENCE [LARGE SCALE GENOMIC DNA]</scope>
    <source>
        <strain evidence="1 2">L4-6</strain>
    </source>
</reference>
<proteinExistence type="predicted"/>
<gene>
    <name evidence="1" type="ORF">DVJ77_02940</name>
</gene>
<keyword evidence="2" id="KW-1185">Reference proteome</keyword>
<name>A0A369UUY7_9GAMM</name>
<dbReference type="OrthoDB" id="6064945at2"/>
<evidence type="ECO:0000313" key="2">
    <source>
        <dbReference type="Proteomes" id="UP000253782"/>
    </source>
</evidence>